<feature type="domain" description="HhH-GPD" evidence="1">
    <location>
        <begin position="28"/>
        <end position="184"/>
    </location>
</feature>
<evidence type="ECO:0000313" key="3">
    <source>
        <dbReference type="Proteomes" id="UP000011863"/>
    </source>
</evidence>
<evidence type="ECO:0000313" key="2">
    <source>
        <dbReference type="EMBL" id="BAN03301.1"/>
    </source>
</evidence>
<dbReference type="GO" id="GO:0006284">
    <property type="term" value="P:base-excision repair"/>
    <property type="evidence" value="ECO:0007669"/>
    <property type="project" value="InterPro"/>
</dbReference>
<sequence>MAAGTLYITGDKAADKLLNTNANALLLGMLLDQQVPMEWAFTGPQTLKQRLGHLDPKKIAAMDVDEFVSICCEKPAIHRFPGSMGKRVHQVCTALVDDYKGNAANIWKDVDDGKELYKRLKALPGYGDEKSKIFVAILGKTQGIEPDGWRDAAGKFGDDVPRSVADVHDELSLGKVREWKKAQKAAKKDKQDRPTK</sequence>
<proteinExistence type="predicted"/>
<dbReference type="SUPFAM" id="SSF48150">
    <property type="entry name" value="DNA-glycosylase"/>
    <property type="match status" value="1"/>
</dbReference>
<dbReference type="EMBL" id="AP012057">
    <property type="protein sequence ID" value="BAN03301.1"/>
    <property type="molecule type" value="Genomic_DNA"/>
</dbReference>
<evidence type="ECO:0000259" key="1">
    <source>
        <dbReference type="Pfam" id="PF00730"/>
    </source>
</evidence>
<dbReference type="NCBIfam" id="TIGR03252">
    <property type="entry name" value="HhH-GPD-type base excision DNA repair protein"/>
    <property type="match status" value="1"/>
</dbReference>
<gene>
    <name evidence="2" type="ORF">YM304_29870</name>
</gene>
<dbReference type="GO" id="GO:0003824">
    <property type="term" value="F:catalytic activity"/>
    <property type="evidence" value="ECO:0007669"/>
    <property type="project" value="InterPro"/>
</dbReference>
<dbReference type="Pfam" id="PF00730">
    <property type="entry name" value="HhH-GPD"/>
    <property type="match status" value="1"/>
</dbReference>
<name>A0A6C7EA15_ILUCY</name>
<organism evidence="2 3">
    <name type="scientific">Ilumatobacter coccineus (strain NBRC 103263 / KCTC 29153 / YM16-304)</name>
    <dbReference type="NCBI Taxonomy" id="1313172"/>
    <lineage>
        <taxon>Bacteria</taxon>
        <taxon>Bacillati</taxon>
        <taxon>Actinomycetota</taxon>
        <taxon>Acidimicrobiia</taxon>
        <taxon>Acidimicrobiales</taxon>
        <taxon>Ilumatobacteraceae</taxon>
        <taxon>Ilumatobacter</taxon>
    </lineage>
</organism>
<dbReference type="OrthoDB" id="1492580at2"/>
<dbReference type="KEGG" id="aym:YM304_29870"/>
<dbReference type="InterPro" id="IPR011257">
    <property type="entry name" value="DNA_glycosylase"/>
</dbReference>
<dbReference type="InterPro" id="IPR017658">
    <property type="entry name" value="HhH-GPD_base_excis"/>
</dbReference>
<dbReference type="InterPro" id="IPR003265">
    <property type="entry name" value="HhH-GPD_domain"/>
</dbReference>
<dbReference type="RefSeq" id="WP_015442548.1">
    <property type="nucleotide sequence ID" value="NC_020520.1"/>
</dbReference>
<dbReference type="AlphaFoldDB" id="A0A6C7EA15"/>
<reference evidence="2 3" key="1">
    <citation type="journal article" date="2013" name="Int. J. Syst. Evol. Microbiol.">
        <title>Ilumatobacter nonamiense sp. nov. and Ilumatobacter coccineum sp. nov., isolated from seashore sand.</title>
        <authorList>
            <person name="Matsumoto A."/>
            <person name="Kasai H."/>
            <person name="Matsuo Y."/>
            <person name="Shizuri Y."/>
            <person name="Ichikawa N."/>
            <person name="Fujita N."/>
            <person name="Omura S."/>
            <person name="Takahashi Y."/>
        </authorList>
    </citation>
    <scope>NUCLEOTIDE SEQUENCE [LARGE SCALE GENOMIC DNA]</scope>
    <source>
        <strain evidence="3">NBRC 103263 / KCTC 29153 / YM16-304</strain>
    </source>
</reference>
<accession>A0A6C7EA15</accession>
<protein>
    <recommendedName>
        <fullName evidence="1">HhH-GPD domain-containing protein</fullName>
    </recommendedName>
</protein>
<keyword evidence="3" id="KW-1185">Reference proteome</keyword>
<dbReference type="Proteomes" id="UP000011863">
    <property type="component" value="Chromosome"/>
</dbReference>